<proteinExistence type="predicted"/>
<reference evidence="1 2" key="1">
    <citation type="submission" date="2016-05" db="EMBL/GenBank/DDBJ databases">
        <title>Draft Genome Sequences of Stenotrophomonas maltophilia Strains Sm32COP, Sm41DVV, Sm46PAILV, SmF3, SmF22, SmSOFb1 and SmCVFa1, Isolated from Different Manures, in France.</title>
        <authorList>
            <person name="Nazaret S."/>
            <person name="Bodilis J."/>
        </authorList>
    </citation>
    <scope>NUCLEOTIDE SEQUENCE [LARGE SCALE GENOMIC DNA]</scope>
    <source>
        <strain evidence="1 2">Sm46PAILV</strain>
    </source>
</reference>
<name>A0A1A6XKQ9_STEMA</name>
<comment type="caution">
    <text evidence="1">The sequence shown here is derived from an EMBL/GenBank/DDBJ whole genome shotgun (WGS) entry which is preliminary data.</text>
</comment>
<protein>
    <submittedName>
        <fullName evidence="1">Uncharacterized protein</fullName>
    </submittedName>
</protein>
<dbReference type="EMBL" id="LYVJ01000017">
    <property type="protein sequence ID" value="OBU64062.1"/>
    <property type="molecule type" value="Genomic_DNA"/>
</dbReference>
<organism evidence="1 2">
    <name type="scientific">Stenotrophomonas maltophilia</name>
    <name type="common">Pseudomonas maltophilia</name>
    <name type="synonym">Xanthomonas maltophilia</name>
    <dbReference type="NCBI Taxonomy" id="40324"/>
    <lineage>
        <taxon>Bacteria</taxon>
        <taxon>Pseudomonadati</taxon>
        <taxon>Pseudomonadota</taxon>
        <taxon>Gammaproteobacteria</taxon>
        <taxon>Lysobacterales</taxon>
        <taxon>Lysobacteraceae</taxon>
        <taxon>Stenotrophomonas</taxon>
        <taxon>Stenotrophomonas maltophilia group</taxon>
    </lineage>
</organism>
<evidence type="ECO:0000313" key="2">
    <source>
        <dbReference type="Proteomes" id="UP000092256"/>
    </source>
</evidence>
<dbReference type="Proteomes" id="UP000092256">
    <property type="component" value="Unassembled WGS sequence"/>
</dbReference>
<sequence>MRGQQESILPVNAFAMSAICPWLDMARAKESQILNAGQSTALLNANQALTEQALFCPHFGFASCAGRADVIDRCIDLSLVRLTRREAQ</sequence>
<accession>A0A1A6XKQ9</accession>
<gene>
    <name evidence="1" type="ORF">A9K58_18160</name>
</gene>
<evidence type="ECO:0000313" key="1">
    <source>
        <dbReference type="EMBL" id="OBU64062.1"/>
    </source>
</evidence>
<dbReference type="AlphaFoldDB" id="A0A1A6XKQ9"/>